<sequence>MNNDSDRRKLSAGGRMGRRFTLNPLIFAKEERELRRQSLAQLKLSYYPKNAHRNKSNVVIRYVVN</sequence>
<dbReference type="WBParaSite" id="BPAG_0000584301-mRNA-1">
    <property type="protein sequence ID" value="BPAG_0000584301-mRNA-1"/>
    <property type="gene ID" value="BPAG_0000584301"/>
</dbReference>
<dbReference type="EMBL" id="UZAD01004519">
    <property type="protein sequence ID" value="VDN86992.1"/>
    <property type="molecule type" value="Genomic_DNA"/>
</dbReference>
<organism evidence="3">
    <name type="scientific">Brugia pahangi</name>
    <name type="common">Filarial nematode worm</name>
    <dbReference type="NCBI Taxonomy" id="6280"/>
    <lineage>
        <taxon>Eukaryota</taxon>
        <taxon>Metazoa</taxon>
        <taxon>Ecdysozoa</taxon>
        <taxon>Nematoda</taxon>
        <taxon>Chromadorea</taxon>
        <taxon>Rhabditida</taxon>
        <taxon>Spirurina</taxon>
        <taxon>Spiruromorpha</taxon>
        <taxon>Filarioidea</taxon>
        <taxon>Onchocercidae</taxon>
        <taxon>Brugia</taxon>
    </lineage>
</organism>
<dbReference type="Proteomes" id="UP000278627">
    <property type="component" value="Unassembled WGS sequence"/>
</dbReference>
<gene>
    <name evidence="1" type="ORF">BPAG_LOCUS5806</name>
</gene>
<reference evidence="1 2" key="2">
    <citation type="submission" date="2018-11" db="EMBL/GenBank/DDBJ databases">
        <authorList>
            <consortium name="Pathogen Informatics"/>
        </authorList>
    </citation>
    <scope>NUCLEOTIDE SEQUENCE [LARGE SCALE GENOMIC DNA]</scope>
</reference>
<keyword evidence="2" id="KW-1185">Reference proteome</keyword>
<proteinExistence type="predicted"/>
<dbReference type="STRING" id="6280.A0A0N4TCA5"/>
<evidence type="ECO:0000313" key="3">
    <source>
        <dbReference type="WBParaSite" id="BPAG_0000584301-mRNA-1"/>
    </source>
</evidence>
<accession>A0A0N4TCA5</accession>
<dbReference type="AlphaFoldDB" id="A0A0N4TCA5"/>
<name>A0A0N4TCA5_BRUPA</name>
<reference evidence="3" key="1">
    <citation type="submission" date="2017-02" db="UniProtKB">
        <authorList>
            <consortium name="WormBaseParasite"/>
        </authorList>
    </citation>
    <scope>IDENTIFICATION</scope>
</reference>
<protein>
    <submittedName>
        <fullName evidence="3">Transposase</fullName>
    </submittedName>
</protein>
<evidence type="ECO:0000313" key="2">
    <source>
        <dbReference type="Proteomes" id="UP000278627"/>
    </source>
</evidence>
<evidence type="ECO:0000313" key="1">
    <source>
        <dbReference type="EMBL" id="VDN86992.1"/>
    </source>
</evidence>